<comment type="caution">
    <text evidence="3">The sequence shown here is derived from an EMBL/GenBank/DDBJ whole genome shotgun (WGS) entry which is preliminary data.</text>
</comment>
<dbReference type="PANTHER" id="PTHR34512">
    <property type="entry name" value="CELL SURFACE PROTEIN"/>
    <property type="match status" value="1"/>
</dbReference>
<feature type="signal peptide" evidence="1">
    <location>
        <begin position="1"/>
        <end position="21"/>
    </location>
</feature>
<dbReference type="InterPro" id="IPR018391">
    <property type="entry name" value="PQQ_b-propeller_rpt"/>
</dbReference>
<evidence type="ECO:0000256" key="1">
    <source>
        <dbReference type="SAM" id="SignalP"/>
    </source>
</evidence>
<reference evidence="3" key="1">
    <citation type="journal article" date="2014" name="Int. J. Syst. Evol. Microbiol.">
        <title>Complete genome sequence of Corynebacterium casei LMG S-19264T (=DSM 44701T), isolated from a smear-ripened cheese.</title>
        <authorList>
            <consortium name="US DOE Joint Genome Institute (JGI-PGF)"/>
            <person name="Walter F."/>
            <person name="Albersmeier A."/>
            <person name="Kalinowski J."/>
            <person name="Ruckert C."/>
        </authorList>
    </citation>
    <scope>NUCLEOTIDE SEQUENCE</scope>
    <source>
        <strain evidence="3">CGMCC 4.7308</strain>
    </source>
</reference>
<sequence>MRFLRSVALVLVALVATTAAGWPTNHGDNRRTGYDPTAATYRGLRTAFGVPLDGAVYGSPIVVGSTVVVATENNSVYALDAGTGRIRWRHHLRTAVTDTGYFACPGNIRPSGITGTPAYDAATGRVFVVTVTPVGSGSGRTVHHEIWGLRLSDGGTAMNRRVEVPGTDPRAEQQRAALATANGNVYIAFGGLAGDCGDYKGAVISLRTNGALGGVAYVVPTTREAGIWAPGGPVVAADGSVYVAVGNGESRTSYDYSDSVTRLSPSMQRLDYYSPTTWAHDNEVDADLGSMSPALTGNGFVLQAGKSGTGYVLRQNRLGHVGGQVSQGSLCRAFGVSAVTGSTVYMPCTDGVSRVEVSSAGTFRRVWRNTTGITSSPVAGPGALYATGGSRLYALNPRTGTVLGSADLGSSTLRFTTPALSGNKAYVGTTAGVVAVTIG</sequence>
<dbReference type="SMART" id="SM00564">
    <property type="entry name" value="PQQ"/>
    <property type="match status" value="2"/>
</dbReference>
<dbReference type="PANTHER" id="PTHR34512:SF30">
    <property type="entry name" value="OUTER MEMBRANE PROTEIN ASSEMBLY FACTOR BAMB"/>
    <property type="match status" value="1"/>
</dbReference>
<proteinExistence type="predicted"/>
<protein>
    <recommendedName>
        <fullName evidence="2">Pyrrolo-quinoline quinone repeat domain-containing protein</fullName>
    </recommendedName>
</protein>
<feature type="chain" id="PRO_5037525167" description="Pyrrolo-quinoline quinone repeat domain-containing protein" evidence="1">
    <location>
        <begin position="22"/>
        <end position="439"/>
    </location>
</feature>
<dbReference type="RefSeq" id="WP_188939916.1">
    <property type="nucleotide sequence ID" value="NZ_BMNA01000001.1"/>
</dbReference>
<dbReference type="EMBL" id="BMNA01000001">
    <property type="protein sequence ID" value="GGL88784.1"/>
    <property type="molecule type" value="Genomic_DNA"/>
</dbReference>
<dbReference type="AlphaFoldDB" id="A0A917SP43"/>
<reference evidence="3" key="2">
    <citation type="submission" date="2020-09" db="EMBL/GenBank/DDBJ databases">
        <authorList>
            <person name="Sun Q."/>
            <person name="Zhou Y."/>
        </authorList>
    </citation>
    <scope>NUCLEOTIDE SEQUENCE</scope>
    <source>
        <strain evidence="3">CGMCC 4.7308</strain>
    </source>
</reference>
<dbReference type="Pfam" id="PF13360">
    <property type="entry name" value="PQQ_2"/>
    <property type="match status" value="1"/>
</dbReference>
<evidence type="ECO:0000313" key="4">
    <source>
        <dbReference type="Proteomes" id="UP000655208"/>
    </source>
</evidence>
<feature type="domain" description="Pyrrolo-quinoline quinone repeat" evidence="2">
    <location>
        <begin position="56"/>
        <end position="248"/>
    </location>
</feature>
<dbReference type="InterPro" id="IPR002372">
    <property type="entry name" value="PQQ_rpt_dom"/>
</dbReference>
<keyword evidence="4" id="KW-1185">Reference proteome</keyword>
<name>A0A917SP43_9ACTN</name>
<dbReference type="SUPFAM" id="SSF50998">
    <property type="entry name" value="Quinoprotein alcohol dehydrogenase-like"/>
    <property type="match status" value="1"/>
</dbReference>
<keyword evidence="1" id="KW-0732">Signal</keyword>
<evidence type="ECO:0000259" key="2">
    <source>
        <dbReference type="Pfam" id="PF13360"/>
    </source>
</evidence>
<dbReference type="InterPro" id="IPR011047">
    <property type="entry name" value="Quinoprotein_ADH-like_sf"/>
</dbReference>
<accession>A0A917SP43</accession>
<organism evidence="3 4">
    <name type="scientific">Nakamurella endophytica</name>
    <dbReference type="NCBI Taxonomy" id="1748367"/>
    <lineage>
        <taxon>Bacteria</taxon>
        <taxon>Bacillati</taxon>
        <taxon>Actinomycetota</taxon>
        <taxon>Actinomycetes</taxon>
        <taxon>Nakamurellales</taxon>
        <taxon>Nakamurellaceae</taxon>
        <taxon>Nakamurella</taxon>
    </lineage>
</organism>
<dbReference type="Proteomes" id="UP000655208">
    <property type="component" value="Unassembled WGS sequence"/>
</dbReference>
<gene>
    <name evidence="3" type="ORF">GCM10011594_05520</name>
</gene>
<dbReference type="Gene3D" id="2.130.10.10">
    <property type="entry name" value="YVTN repeat-like/Quinoprotein amine dehydrogenase"/>
    <property type="match status" value="2"/>
</dbReference>
<evidence type="ECO:0000313" key="3">
    <source>
        <dbReference type="EMBL" id="GGL88784.1"/>
    </source>
</evidence>
<dbReference type="InterPro" id="IPR015943">
    <property type="entry name" value="WD40/YVTN_repeat-like_dom_sf"/>
</dbReference>